<comment type="caution">
    <text evidence="2">The sequence shown here is derived from an EMBL/GenBank/DDBJ whole genome shotgun (WGS) entry which is preliminary data.</text>
</comment>
<dbReference type="Pfam" id="PF01965">
    <property type="entry name" value="DJ-1_PfpI"/>
    <property type="match status" value="1"/>
</dbReference>
<dbReference type="PANTHER" id="PTHR43130:SF2">
    <property type="entry name" value="DJ-1_PFPI DOMAIN-CONTAINING PROTEIN"/>
    <property type="match status" value="1"/>
</dbReference>
<reference evidence="2 3" key="1">
    <citation type="submission" date="2019-07" db="EMBL/GenBank/DDBJ databases">
        <title>Novel species isolated from glacier.</title>
        <authorList>
            <person name="Liu Q."/>
            <person name="Xin Y.-H."/>
        </authorList>
    </citation>
    <scope>NUCLEOTIDE SEQUENCE [LARGE SCALE GENOMIC DNA]</scope>
    <source>
        <strain evidence="2 3">LB1R16</strain>
    </source>
</reference>
<feature type="domain" description="DJ-1/PfpI" evidence="1">
    <location>
        <begin position="7"/>
        <end position="167"/>
    </location>
</feature>
<dbReference type="SUPFAM" id="SSF52317">
    <property type="entry name" value="Class I glutamine amidotransferase-like"/>
    <property type="match status" value="1"/>
</dbReference>
<dbReference type="EMBL" id="VJWA01000002">
    <property type="protein sequence ID" value="TRW14274.1"/>
    <property type="molecule type" value="Genomic_DNA"/>
</dbReference>
<dbReference type="Gene3D" id="3.40.50.880">
    <property type="match status" value="1"/>
</dbReference>
<gene>
    <name evidence="2" type="ORF">FMM06_11190</name>
</gene>
<organism evidence="2 3">
    <name type="scientific">Glacieibacterium frigidum</name>
    <dbReference type="NCBI Taxonomy" id="2593303"/>
    <lineage>
        <taxon>Bacteria</taxon>
        <taxon>Pseudomonadati</taxon>
        <taxon>Pseudomonadota</taxon>
        <taxon>Alphaproteobacteria</taxon>
        <taxon>Sphingomonadales</taxon>
        <taxon>Sphingosinicellaceae</taxon>
        <taxon>Glacieibacterium</taxon>
    </lineage>
</organism>
<evidence type="ECO:0000313" key="3">
    <source>
        <dbReference type="Proteomes" id="UP000317894"/>
    </source>
</evidence>
<name>A0A552U7S9_9SPHN</name>
<protein>
    <submittedName>
        <fullName evidence="2">DJ-1/PfpI family protein</fullName>
    </submittedName>
</protein>
<evidence type="ECO:0000259" key="1">
    <source>
        <dbReference type="Pfam" id="PF01965"/>
    </source>
</evidence>
<dbReference type="RefSeq" id="WP_144237479.1">
    <property type="nucleotide sequence ID" value="NZ_VJWA01000002.1"/>
</dbReference>
<dbReference type="InterPro" id="IPR002818">
    <property type="entry name" value="DJ-1/PfpI"/>
</dbReference>
<dbReference type="Proteomes" id="UP000317894">
    <property type="component" value="Unassembled WGS sequence"/>
</dbReference>
<dbReference type="InterPro" id="IPR052158">
    <property type="entry name" value="INH-QAR"/>
</dbReference>
<dbReference type="InterPro" id="IPR029062">
    <property type="entry name" value="Class_I_gatase-like"/>
</dbReference>
<keyword evidence="3" id="KW-1185">Reference proteome</keyword>
<sequence>MTTPFHVGFLLWDGLTQLDMTGPAQVLHRMPGAQLHYVWKTLDPVMSDCGLALVPTVTLADCPPLDMICVPGGIPVTTVMSDPQVLDWLRTQAAGAELVTSVCTGSLILAAAGLLTGYRAGCHWAWGDQLAQFGVEFVAERTVIDRNRITAGGVTSGIDFAFRVIEQKFGRDVAESIQLSLEYDPQPLGGGTPATARPEILARVSALMEQRLGNRRAEIAAIAAP</sequence>
<proteinExistence type="predicted"/>
<dbReference type="OrthoDB" id="186587at2"/>
<dbReference type="AlphaFoldDB" id="A0A552U7S9"/>
<dbReference type="CDD" id="cd03139">
    <property type="entry name" value="GATase1_PfpI_2"/>
    <property type="match status" value="1"/>
</dbReference>
<evidence type="ECO:0000313" key="2">
    <source>
        <dbReference type="EMBL" id="TRW14274.1"/>
    </source>
</evidence>
<dbReference type="GO" id="GO:0006355">
    <property type="term" value="P:regulation of DNA-templated transcription"/>
    <property type="evidence" value="ECO:0007669"/>
    <property type="project" value="TreeGrafter"/>
</dbReference>
<dbReference type="PANTHER" id="PTHR43130">
    <property type="entry name" value="ARAC-FAMILY TRANSCRIPTIONAL REGULATOR"/>
    <property type="match status" value="1"/>
</dbReference>
<accession>A0A552U7S9</accession>